<evidence type="ECO:0000256" key="1">
    <source>
        <dbReference type="ARBA" id="ARBA00004496"/>
    </source>
</evidence>
<evidence type="ECO:0000313" key="7">
    <source>
        <dbReference type="EMBL" id="CAG9805636.1"/>
    </source>
</evidence>
<dbReference type="PANTHER" id="PTHR45870:SF2">
    <property type="entry name" value="TUBULIN MONOGLYCYLASE TTLL3"/>
    <property type="match status" value="1"/>
</dbReference>
<evidence type="ECO:0000256" key="6">
    <source>
        <dbReference type="SAM" id="MobiDB-lite"/>
    </source>
</evidence>
<dbReference type="EMBL" id="OU895878">
    <property type="protein sequence ID" value="CAG9805636.1"/>
    <property type="molecule type" value="Genomic_DNA"/>
</dbReference>
<dbReference type="SUPFAM" id="SSF56059">
    <property type="entry name" value="Glutathione synthetase ATP-binding domain-like"/>
    <property type="match status" value="1"/>
</dbReference>
<evidence type="ECO:0008006" key="9">
    <source>
        <dbReference type="Google" id="ProtNLM"/>
    </source>
</evidence>
<dbReference type="AlphaFoldDB" id="A0A9N9WUB3"/>
<sequence>MTVYNNELDIDSSDERDTESDLELPNIIDIEGYSLARQKMERKRLFRSKKQRSKEHKEGKKPQIDFIKNPIFTDDKNCEIFKELETRAREAVNNKKIFTIIGGYDIIRQSLIERGWIEKLLDIEANKCTVNEKLISETVCDYDARRIVLSHLVKSSPTYFIWQPKHFDGISYKGSNPYRNRINRMRTFDYTVKEGLHNITENIQWHIIEDLTELNYPRSYLLMDPYQREYFQQEFRRSLIASFILFVNDNFDNVFSDSAPISSEVVFISLSRMEKYIKIKQDLYIGFDKLPHSVTFTELMKDVHQVIYQEKKIKFPEFYDEVSMVKLKTNIQLMATDINIYWPESKYDGHYNIWILKPINRSRGFGVLLFKEIEKLFEHVLKHTENKYIVQKYVERPLLVHNTKFDIRQYFLTVVTKNSVNIWCYKDCYIKFSSQEFSLKNLHESVHLTNNSIQRFYANGERNDGLPEHNMWLLKEFQRYLRSIGKQNEWPNKIYPQIKKNLLAIVLASLEDTDLEENTFELNGADLMIGNDFQPILLEINGNPDLSYTTKTTRDICPRVMEDVVKVVIDLANDPFSPTGEFELIYECQIARLTPPHTQKIQLNVDGKKIMPPLHAPRQFFPLKNITELVIQGEKMLNPLKTKYCRPQLLKIHNKGANEADDDDDEEGSKQKNSKKSKKLFKPTKLYRSPHKSRNIFQKVVVKPYSNDFVSYVKKLPTILQSTNRRFINLNDLMRYLKVE</sequence>
<feature type="compositionally biased region" description="Acidic residues" evidence="6">
    <location>
        <begin position="8"/>
        <end position="21"/>
    </location>
</feature>
<name>A0A9N9WUB3_9DIPT</name>
<comment type="subcellular location">
    <subcellularLocation>
        <location evidence="1">Cytoplasm</location>
    </subcellularLocation>
</comment>
<evidence type="ECO:0000256" key="4">
    <source>
        <dbReference type="ARBA" id="ARBA00022741"/>
    </source>
</evidence>
<dbReference type="GO" id="GO:0003341">
    <property type="term" value="P:cilium movement"/>
    <property type="evidence" value="ECO:0007669"/>
    <property type="project" value="TreeGrafter"/>
</dbReference>
<dbReference type="GO" id="GO:0070736">
    <property type="term" value="F:protein-glycine ligase activity, initiating"/>
    <property type="evidence" value="ECO:0007669"/>
    <property type="project" value="TreeGrafter"/>
</dbReference>
<keyword evidence="3" id="KW-0436">Ligase</keyword>
<proteinExistence type="predicted"/>
<dbReference type="PANTHER" id="PTHR45870">
    <property type="entry name" value="TUBULIN MONOGLYCYLASE TTLL3"/>
    <property type="match status" value="1"/>
</dbReference>
<evidence type="ECO:0000256" key="2">
    <source>
        <dbReference type="ARBA" id="ARBA00022490"/>
    </source>
</evidence>
<keyword evidence="2" id="KW-0963">Cytoplasm</keyword>
<gene>
    <name evidence="7" type="ORF">CHIRRI_LOCUS8505</name>
</gene>
<dbReference type="GO" id="GO:0005930">
    <property type="term" value="C:axoneme"/>
    <property type="evidence" value="ECO:0007669"/>
    <property type="project" value="TreeGrafter"/>
</dbReference>
<keyword evidence="8" id="KW-1185">Reference proteome</keyword>
<accession>A0A9N9WUB3</accession>
<feature type="region of interest" description="Disordered" evidence="6">
    <location>
        <begin position="1"/>
        <end position="21"/>
    </location>
</feature>
<dbReference type="GO" id="GO:0005524">
    <property type="term" value="F:ATP binding"/>
    <property type="evidence" value="ECO:0007669"/>
    <property type="project" value="UniProtKB-KW"/>
</dbReference>
<dbReference type="Proteomes" id="UP001153620">
    <property type="component" value="Chromosome 2"/>
</dbReference>
<evidence type="ECO:0000313" key="8">
    <source>
        <dbReference type="Proteomes" id="UP001153620"/>
    </source>
</evidence>
<dbReference type="PROSITE" id="PS51221">
    <property type="entry name" value="TTL"/>
    <property type="match status" value="1"/>
</dbReference>
<organism evidence="7 8">
    <name type="scientific">Chironomus riparius</name>
    <dbReference type="NCBI Taxonomy" id="315576"/>
    <lineage>
        <taxon>Eukaryota</taxon>
        <taxon>Metazoa</taxon>
        <taxon>Ecdysozoa</taxon>
        <taxon>Arthropoda</taxon>
        <taxon>Hexapoda</taxon>
        <taxon>Insecta</taxon>
        <taxon>Pterygota</taxon>
        <taxon>Neoptera</taxon>
        <taxon>Endopterygota</taxon>
        <taxon>Diptera</taxon>
        <taxon>Nematocera</taxon>
        <taxon>Chironomoidea</taxon>
        <taxon>Chironomidae</taxon>
        <taxon>Chironominae</taxon>
        <taxon>Chironomus</taxon>
    </lineage>
</organism>
<evidence type="ECO:0000256" key="3">
    <source>
        <dbReference type="ARBA" id="ARBA00022598"/>
    </source>
</evidence>
<keyword evidence="5" id="KW-0067">ATP-binding</keyword>
<keyword evidence="4" id="KW-0547">Nucleotide-binding</keyword>
<dbReference type="OrthoDB" id="202825at2759"/>
<evidence type="ECO:0000256" key="5">
    <source>
        <dbReference type="ARBA" id="ARBA00022840"/>
    </source>
</evidence>
<reference evidence="7" key="2">
    <citation type="submission" date="2022-10" db="EMBL/GenBank/DDBJ databases">
        <authorList>
            <consortium name="ENA_rothamsted_submissions"/>
            <consortium name="culmorum"/>
            <person name="King R."/>
        </authorList>
    </citation>
    <scope>NUCLEOTIDE SEQUENCE</scope>
</reference>
<dbReference type="InterPro" id="IPR051437">
    <property type="entry name" value="TTLL_monoglycylase"/>
</dbReference>
<feature type="compositionally biased region" description="Basic residues" evidence="6">
    <location>
        <begin position="672"/>
        <end position="682"/>
    </location>
</feature>
<reference evidence="7" key="1">
    <citation type="submission" date="2022-01" db="EMBL/GenBank/DDBJ databases">
        <authorList>
            <person name="King R."/>
        </authorList>
    </citation>
    <scope>NUCLEOTIDE SEQUENCE</scope>
</reference>
<feature type="region of interest" description="Disordered" evidence="6">
    <location>
        <begin position="656"/>
        <end position="685"/>
    </location>
</feature>
<dbReference type="Pfam" id="PF03133">
    <property type="entry name" value="TTL"/>
    <property type="match status" value="1"/>
</dbReference>
<protein>
    <recommendedName>
        <fullName evidence="9">Tubulin glycylase 3A-like</fullName>
    </recommendedName>
</protein>
<dbReference type="GO" id="GO:0015630">
    <property type="term" value="C:microtubule cytoskeleton"/>
    <property type="evidence" value="ECO:0007669"/>
    <property type="project" value="TreeGrafter"/>
</dbReference>
<dbReference type="Gene3D" id="3.30.470.20">
    <property type="entry name" value="ATP-grasp fold, B domain"/>
    <property type="match status" value="1"/>
</dbReference>
<dbReference type="GO" id="GO:0060271">
    <property type="term" value="P:cilium assembly"/>
    <property type="evidence" value="ECO:0007669"/>
    <property type="project" value="TreeGrafter"/>
</dbReference>
<dbReference type="InterPro" id="IPR004344">
    <property type="entry name" value="TTL/TTLL_fam"/>
</dbReference>